<dbReference type="InterPro" id="IPR027746">
    <property type="entry name" value="TTL"/>
</dbReference>
<dbReference type="InterPro" id="IPR004344">
    <property type="entry name" value="TTL/TTLL_fam"/>
</dbReference>
<dbReference type="Pfam" id="PF03133">
    <property type="entry name" value="TTL"/>
    <property type="match status" value="1"/>
</dbReference>
<evidence type="ECO:0000313" key="1">
    <source>
        <dbReference type="EMBL" id="KAJ9130104.1"/>
    </source>
</evidence>
<gene>
    <name evidence="1" type="ORF">NKR23_g12347</name>
</gene>
<comment type="caution">
    <text evidence="1">The sequence shown here is derived from an EMBL/GenBank/DDBJ whole genome shotgun (WGS) entry which is preliminary data.</text>
</comment>
<sequence length="437" mass="49495">MHAYVKSSEPWLDEHIRSYIRRYAPGAVFIDKVEEMPAGTTAIFQICDGVDMNRHFDLLNHSTIGLINAYPNSDALARKDHLARVVEYWTVKRPESILKKHVPTTVRLNLDYSEYVDDALTEADDLALYDSLQENEKIDAPEREWWILKPALCDSGAGIRIFSTVDELASKLELVACVDDDDAVAGELDGTLEKPSTDASPDTLNFTCEDDGRIPSSQMRDFVAQQYITPVSVLERRKWHVRVYVLAIGRLKVYVFREMLALLASDVYEPPWESPSLRSSLTNTALQKEDEYADKKSMRDFWALPDGLFPGDWKSRVFDQICDVSAELFRATAHTMPEKFVLIDKCFGLFALDFLVDSSGVPWLLEANETPSFYEHGVGGALAQRLLESVIYVAMDHMGLAQREDAENASARDQMLKILDETERLGKSNIRDILPED</sequence>
<dbReference type="GO" id="GO:0000932">
    <property type="term" value="C:P-body"/>
    <property type="evidence" value="ECO:0007669"/>
    <property type="project" value="TreeGrafter"/>
</dbReference>
<keyword evidence="2" id="KW-1185">Reference proteome</keyword>
<dbReference type="Gene3D" id="3.30.470.20">
    <property type="entry name" value="ATP-grasp fold, B domain"/>
    <property type="match status" value="1"/>
</dbReference>
<dbReference type="Proteomes" id="UP001174694">
    <property type="component" value="Unassembled WGS sequence"/>
</dbReference>
<dbReference type="PROSITE" id="PS51221">
    <property type="entry name" value="TTL"/>
    <property type="match status" value="1"/>
</dbReference>
<dbReference type="AlphaFoldDB" id="A0AA38R9F9"/>
<organism evidence="1 2">
    <name type="scientific">Pleurostoma richardsiae</name>
    <dbReference type="NCBI Taxonomy" id="41990"/>
    <lineage>
        <taxon>Eukaryota</taxon>
        <taxon>Fungi</taxon>
        <taxon>Dikarya</taxon>
        <taxon>Ascomycota</taxon>
        <taxon>Pezizomycotina</taxon>
        <taxon>Sordariomycetes</taxon>
        <taxon>Sordariomycetidae</taxon>
        <taxon>Calosphaeriales</taxon>
        <taxon>Pleurostomataceae</taxon>
        <taxon>Pleurostoma</taxon>
    </lineage>
</organism>
<accession>A0AA38R9F9</accession>
<dbReference type="PANTHER" id="PTHR47551:SF1">
    <property type="entry name" value="TUBULIN--TYROSINE LIGASE PBY1-RELATED"/>
    <property type="match status" value="1"/>
</dbReference>
<proteinExistence type="predicted"/>
<reference evidence="1" key="1">
    <citation type="submission" date="2022-07" db="EMBL/GenBank/DDBJ databases">
        <title>Fungi with potential for degradation of polypropylene.</title>
        <authorList>
            <person name="Gostincar C."/>
        </authorList>
    </citation>
    <scope>NUCLEOTIDE SEQUENCE</scope>
    <source>
        <strain evidence="1">EXF-13308</strain>
    </source>
</reference>
<name>A0AA38R9F9_9PEZI</name>
<dbReference type="PANTHER" id="PTHR47551">
    <property type="entry name" value="TUBULIN--TYROSINE LIGASE PBY1-RELATED"/>
    <property type="match status" value="1"/>
</dbReference>
<dbReference type="SUPFAM" id="SSF56059">
    <property type="entry name" value="Glutathione synthetase ATP-binding domain-like"/>
    <property type="match status" value="1"/>
</dbReference>
<evidence type="ECO:0000313" key="2">
    <source>
        <dbReference type="Proteomes" id="UP001174694"/>
    </source>
</evidence>
<protein>
    <submittedName>
        <fullName evidence="1">TTL domain-containing protein</fullName>
    </submittedName>
</protein>
<dbReference type="EMBL" id="JANBVO010000107">
    <property type="protein sequence ID" value="KAJ9130104.1"/>
    <property type="molecule type" value="Genomic_DNA"/>
</dbReference>